<name>A0A0F9IQW4_9ZZZZ</name>
<organism evidence="1">
    <name type="scientific">marine sediment metagenome</name>
    <dbReference type="NCBI Taxonomy" id="412755"/>
    <lineage>
        <taxon>unclassified sequences</taxon>
        <taxon>metagenomes</taxon>
        <taxon>ecological metagenomes</taxon>
    </lineage>
</organism>
<sequence>MKVYLLFREKAVDEYYPSLIGAFSTRDKARDAAGVRYDVVLKWKVEYGEDEFAVYRTTKIGSYKARDYFRIQLEAVK</sequence>
<comment type="caution">
    <text evidence="1">The sequence shown here is derived from an EMBL/GenBank/DDBJ whole genome shotgun (WGS) entry which is preliminary data.</text>
</comment>
<accession>A0A0F9IQW4</accession>
<dbReference type="AlphaFoldDB" id="A0A0F9IQW4"/>
<reference evidence="1" key="1">
    <citation type="journal article" date="2015" name="Nature">
        <title>Complex archaea that bridge the gap between prokaryotes and eukaryotes.</title>
        <authorList>
            <person name="Spang A."/>
            <person name="Saw J.H."/>
            <person name="Jorgensen S.L."/>
            <person name="Zaremba-Niedzwiedzka K."/>
            <person name="Martijn J."/>
            <person name="Lind A.E."/>
            <person name="van Eijk R."/>
            <person name="Schleper C."/>
            <person name="Guy L."/>
            <person name="Ettema T.J."/>
        </authorList>
    </citation>
    <scope>NUCLEOTIDE SEQUENCE</scope>
</reference>
<evidence type="ECO:0000313" key="1">
    <source>
        <dbReference type="EMBL" id="KKL89537.1"/>
    </source>
</evidence>
<dbReference type="EMBL" id="LAZR01020258">
    <property type="protein sequence ID" value="KKL89537.1"/>
    <property type="molecule type" value="Genomic_DNA"/>
</dbReference>
<gene>
    <name evidence="1" type="ORF">LCGC14_1913660</name>
</gene>
<protein>
    <submittedName>
        <fullName evidence="1">Uncharacterized protein</fullName>
    </submittedName>
</protein>
<proteinExistence type="predicted"/>